<comment type="caution">
    <text evidence="3">The sequence shown here is derived from an EMBL/GenBank/DDBJ whole genome shotgun (WGS) entry which is preliminary data.</text>
</comment>
<name>A0A8J5GTG8_ZINOF</name>
<feature type="transmembrane region" description="Helical" evidence="2">
    <location>
        <begin position="6"/>
        <end position="29"/>
    </location>
</feature>
<feature type="transmembrane region" description="Helical" evidence="2">
    <location>
        <begin position="61"/>
        <end position="84"/>
    </location>
</feature>
<dbReference type="EMBL" id="JACMSC010000007">
    <property type="protein sequence ID" value="KAG6514028.1"/>
    <property type="molecule type" value="Genomic_DNA"/>
</dbReference>
<feature type="coiled-coil region" evidence="1">
    <location>
        <begin position="157"/>
        <end position="191"/>
    </location>
</feature>
<evidence type="ECO:0000256" key="1">
    <source>
        <dbReference type="SAM" id="Coils"/>
    </source>
</evidence>
<dbReference type="Proteomes" id="UP000734854">
    <property type="component" value="Unassembled WGS sequence"/>
</dbReference>
<organism evidence="3 4">
    <name type="scientific">Zingiber officinale</name>
    <name type="common">Ginger</name>
    <name type="synonym">Amomum zingiber</name>
    <dbReference type="NCBI Taxonomy" id="94328"/>
    <lineage>
        <taxon>Eukaryota</taxon>
        <taxon>Viridiplantae</taxon>
        <taxon>Streptophyta</taxon>
        <taxon>Embryophyta</taxon>
        <taxon>Tracheophyta</taxon>
        <taxon>Spermatophyta</taxon>
        <taxon>Magnoliopsida</taxon>
        <taxon>Liliopsida</taxon>
        <taxon>Zingiberales</taxon>
        <taxon>Zingiberaceae</taxon>
        <taxon>Zingiber</taxon>
    </lineage>
</organism>
<gene>
    <name evidence="3" type="ORF">ZIOFF_024367</name>
</gene>
<reference evidence="3 4" key="1">
    <citation type="submission" date="2020-08" db="EMBL/GenBank/DDBJ databases">
        <title>Plant Genome Project.</title>
        <authorList>
            <person name="Zhang R.-G."/>
        </authorList>
    </citation>
    <scope>NUCLEOTIDE SEQUENCE [LARGE SCALE GENOMIC DNA]</scope>
    <source>
        <tissue evidence="3">Rhizome</tissue>
    </source>
</reference>
<keyword evidence="1" id="KW-0175">Coiled coil</keyword>
<keyword evidence="4" id="KW-1185">Reference proteome</keyword>
<evidence type="ECO:0000313" key="3">
    <source>
        <dbReference type="EMBL" id="KAG6514028.1"/>
    </source>
</evidence>
<protein>
    <submittedName>
        <fullName evidence="3">Uncharacterized protein</fullName>
    </submittedName>
</protein>
<keyword evidence="2" id="KW-0472">Membrane</keyword>
<keyword evidence="2" id="KW-1133">Transmembrane helix</keyword>
<sequence length="265" mass="30098">MAIRIHIPIANGIVALVLIAYCAAGDVAVRDPRKAKAALGRSLTFAEDIWFRYTARMPDYLLFYHNIIFLFVIFSLAPLPLALIELGFPASISSFKIQPKIRLPPTSFFQCYKDVMRVFLLVVGPLQLSSYPHHQELFVVCGDKDWASPSLTLQKTNDEQYRRIQKTEHALQVAEEELLRVQLEATAKSKELSQAHGAWFPPWLATHANYYKELATTHWKEHGQPVLDVLLQKVSKKSIQAQQFMESHFESSKAVSGQPMTIFSI</sequence>
<accession>A0A8J5GTG8</accession>
<proteinExistence type="predicted"/>
<evidence type="ECO:0000313" key="4">
    <source>
        <dbReference type="Proteomes" id="UP000734854"/>
    </source>
</evidence>
<evidence type="ECO:0000256" key="2">
    <source>
        <dbReference type="SAM" id="Phobius"/>
    </source>
</evidence>
<keyword evidence="2" id="KW-0812">Transmembrane</keyword>
<dbReference type="AlphaFoldDB" id="A0A8J5GTG8"/>